<evidence type="ECO:0000256" key="1">
    <source>
        <dbReference type="SAM" id="MobiDB-lite"/>
    </source>
</evidence>
<name>W9CM28_SCLBF</name>
<feature type="region of interest" description="Disordered" evidence="1">
    <location>
        <begin position="1"/>
        <end position="59"/>
    </location>
</feature>
<sequence>MQPTPNYTNTNSDLDHSRGSGSSGRERNRPGRGYRFANPLYDTPTGPSRQYPPSANEFPPLGLSQSQDGNVFGGGVSGATGGGHTITGILPRPAGTATTREGQMGIRMTQTSLARQALGPRSFSAGFAGSVGEFMGGRRGEMASEAPQVSSYLAAPQFSLRGNLLPPRSNPSNLTSRIANTPISFHTKSTPYTFTMTAAAGTSLTHRSAPYEIGKNFDRLRIQGAHLGLTNSPYFPKCKEDLIKHREERKNDARDAMNKRIRNKEEIMRLKNLEGCEGAQVKIRPAFGGKVFGDGLSGVLGQKTIWGNPSLDKELPERAQWPTLPELKQVGIRKMRLPAPKYKKEAEMAGKPIKSFAGDRVGLGRRRRRGTEETIMFDENEIKEMGDMKSLFQEIDG</sequence>
<dbReference type="AlphaFoldDB" id="W9CM28"/>
<comment type="caution">
    <text evidence="2">The sequence shown here is derived from an EMBL/GenBank/DDBJ whole genome shotgun (WGS) entry which is preliminary data.</text>
</comment>
<dbReference type="OrthoDB" id="1703270at2759"/>
<evidence type="ECO:0000313" key="2">
    <source>
        <dbReference type="EMBL" id="ESZ95724.1"/>
    </source>
</evidence>
<organism evidence="2 3">
    <name type="scientific">Sclerotinia borealis (strain F-4128)</name>
    <dbReference type="NCBI Taxonomy" id="1432307"/>
    <lineage>
        <taxon>Eukaryota</taxon>
        <taxon>Fungi</taxon>
        <taxon>Dikarya</taxon>
        <taxon>Ascomycota</taxon>
        <taxon>Pezizomycotina</taxon>
        <taxon>Leotiomycetes</taxon>
        <taxon>Helotiales</taxon>
        <taxon>Sclerotiniaceae</taxon>
        <taxon>Sclerotinia</taxon>
    </lineage>
</organism>
<feature type="compositionally biased region" description="Basic and acidic residues" evidence="1">
    <location>
        <begin position="13"/>
        <end position="29"/>
    </location>
</feature>
<keyword evidence="3" id="KW-1185">Reference proteome</keyword>
<feature type="compositionally biased region" description="Polar residues" evidence="1">
    <location>
        <begin position="1"/>
        <end position="12"/>
    </location>
</feature>
<dbReference type="Proteomes" id="UP000019487">
    <property type="component" value="Unassembled WGS sequence"/>
</dbReference>
<proteinExistence type="predicted"/>
<reference evidence="2 3" key="1">
    <citation type="journal article" date="2014" name="Genome Announc.">
        <title>Draft genome sequence of Sclerotinia borealis, a psychrophilic plant pathogenic fungus.</title>
        <authorList>
            <person name="Mardanov A.V."/>
            <person name="Beletsky A.V."/>
            <person name="Kadnikov V.V."/>
            <person name="Ignatov A.N."/>
            <person name="Ravin N.V."/>
        </authorList>
    </citation>
    <scope>NUCLEOTIDE SEQUENCE [LARGE SCALE GENOMIC DNA]</scope>
    <source>
        <strain evidence="3">F-4157</strain>
    </source>
</reference>
<dbReference type="STRING" id="1432307.W9CM28"/>
<evidence type="ECO:0000313" key="3">
    <source>
        <dbReference type="Proteomes" id="UP000019487"/>
    </source>
</evidence>
<accession>W9CM28</accession>
<dbReference type="HOGENOM" id="CLU_679706_0_0_1"/>
<protein>
    <submittedName>
        <fullName evidence="2">Uncharacterized protein</fullName>
    </submittedName>
</protein>
<dbReference type="EMBL" id="AYSA01000167">
    <property type="protein sequence ID" value="ESZ95724.1"/>
    <property type="molecule type" value="Genomic_DNA"/>
</dbReference>
<gene>
    <name evidence="2" type="ORF">SBOR_3878</name>
</gene>